<dbReference type="SUPFAM" id="SSF53448">
    <property type="entry name" value="Nucleotide-diphospho-sugar transferases"/>
    <property type="match status" value="1"/>
</dbReference>
<dbReference type="Gene3D" id="3.90.550.10">
    <property type="entry name" value="Spore Coat Polysaccharide Biosynthesis Protein SpsA, Chain A"/>
    <property type="match status" value="1"/>
</dbReference>
<dbReference type="InterPro" id="IPR029044">
    <property type="entry name" value="Nucleotide-diphossugar_trans"/>
</dbReference>
<evidence type="ECO:0008006" key="2">
    <source>
        <dbReference type="Google" id="ProtNLM"/>
    </source>
</evidence>
<organism evidence="1">
    <name type="scientific">viral metagenome</name>
    <dbReference type="NCBI Taxonomy" id="1070528"/>
    <lineage>
        <taxon>unclassified sequences</taxon>
        <taxon>metagenomes</taxon>
        <taxon>organismal metagenomes</taxon>
    </lineage>
</organism>
<proteinExistence type="predicted"/>
<dbReference type="AlphaFoldDB" id="A0A6C0KAL1"/>
<protein>
    <recommendedName>
        <fullName evidence="2">Nucleotide-diphospho-sugar transferase domain-containing protein</fullName>
    </recommendedName>
</protein>
<name>A0A6C0KAL1_9ZZZZ</name>
<dbReference type="EMBL" id="MN740827">
    <property type="protein sequence ID" value="QHU13870.1"/>
    <property type="molecule type" value="Genomic_DNA"/>
</dbReference>
<accession>A0A6C0KAL1</accession>
<sequence length="273" mass="32728">MLLQYRAMNTDKTWVLVFVTNDNYLHKTFQTIYEVRTIGEWKDDIVILTTEDVMINPENNKMCKSLQAEFRVLPERDFSAVLNFWNAKPYHGHSHYMKNRIFQFMKFYIMDIWFKKWDIVFYMDAGMKVQGPLSRMKAVCIPSYSLLAHSDSYPEFEKTLESQFELTLDSDVTEKLLLTYRLNCDYFQTTLMIFDTKIIEAGTVDRLFELMNTFPITTRNDQGIFNLLFVSERGRWIQIEMKDTIGFLYDFHERPGYKRSDYLIMKYPIEFLL</sequence>
<reference evidence="1" key="1">
    <citation type="journal article" date="2020" name="Nature">
        <title>Giant virus diversity and host interactions through global metagenomics.</title>
        <authorList>
            <person name="Schulz F."/>
            <person name="Roux S."/>
            <person name="Paez-Espino D."/>
            <person name="Jungbluth S."/>
            <person name="Walsh D.A."/>
            <person name="Denef V.J."/>
            <person name="McMahon K.D."/>
            <person name="Konstantinidis K.T."/>
            <person name="Eloe-Fadrosh E.A."/>
            <person name="Kyrpides N.C."/>
            <person name="Woyke T."/>
        </authorList>
    </citation>
    <scope>NUCLEOTIDE SEQUENCE</scope>
    <source>
        <strain evidence="1">GVMAG-S-1101182-85</strain>
    </source>
</reference>
<evidence type="ECO:0000313" key="1">
    <source>
        <dbReference type="EMBL" id="QHU13870.1"/>
    </source>
</evidence>